<dbReference type="InterPro" id="IPR037458">
    <property type="entry name" value="L-MDH/L-LDH_FMN-bd"/>
</dbReference>
<evidence type="ECO:0000259" key="24">
    <source>
        <dbReference type="PROSITE" id="PS50255"/>
    </source>
</evidence>
<dbReference type="GO" id="GO:0006089">
    <property type="term" value="P:lactate metabolic process"/>
    <property type="evidence" value="ECO:0007669"/>
    <property type="project" value="TreeGrafter"/>
</dbReference>
<evidence type="ECO:0000313" key="27">
    <source>
        <dbReference type="Proteomes" id="UP001218218"/>
    </source>
</evidence>
<comment type="cofactor">
    <cofactor evidence="2">
        <name>heme b</name>
        <dbReference type="ChEBI" id="CHEBI:60344"/>
    </cofactor>
</comment>
<dbReference type="GO" id="GO:0004460">
    <property type="term" value="F:L-lactate dehydrogenase (cytochrome) activity"/>
    <property type="evidence" value="ECO:0007669"/>
    <property type="project" value="UniProtKB-EC"/>
</dbReference>
<dbReference type="InterPro" id="IPR008259">
    <property type="entry name" value="FMN_hydac_DH_AS"/>
</dbReference>
<evidence type="ECO:0000256" key="23">
    <source>
        <dbReference type="SAM" id="MobiDB-lite"/>
    </source>
</evidence>
<keyword evidence="8" id="KW-0288">FMN</keyword>
<comment type="similarity">
    <text evidence="22">Belongs to the cytochrome b5 family.</text>
</comment>
<reference evidence="26" key="1">
    <citation type="submission" date="2023-03" db="EMBL/GenBank/DDBJ databases">
        <title>Massive genome expansion in bonnet fungi (Mycena s.s.) driven by repeated elements and novel gene families across ecological guilds.</title>
        <authorList>
            <consortium name="Lawrence Berkeley National Laboratory"/>
            <person name="Harder C.B."/>
            <person name="Miyauchi S."/>
            <person name="Viragh M."/>
            <person name="Kuo A."/>
            <person name="Thoen E."/>
            <person name="Andreopoulos B."/>
            <person name="Lu D."/>
            <person name="Skrede I."/>
            <person name="Drula E."/>
            <person name="Henrissat B."/>
            <person name="Morin E."/>
            <person name="Kohler A."/>
            <person name="Barry K."/>
            <person name="LaButti K."/>
            <person name="Morin E."/>
            <person name="Salamov A."/>
            <person name="Lipzen A."/>
            <person name="Mereny Z."/>
            <person name="Hegedus B."/>
            <person name="Baldrian P."/>
            <person name="Stursova M."/>
            <person name="Weitz H."/>
            <person name="Taylor A."/>
            <person name="Grigoriev I.V."/>
            <person name="Nagy L.G."/>
            <person name="Martin F."/>
            <person name="Kauserud H."/>
        </authorList>
    </citation>
    <scope>NUCLEOTIDE SEQUENCE</scope>
    <source>
        <strain evidence="26">CBHHK002</strain>
    </source>
</reference>
<evidence type="ECO:0000256" key="2">
    <source>
        <dbReference type="ARBA" id="ARBA00001970"/>
    </source>
</evidence>
<dbReference type="PROSITE" id="PS51349">
    <property type="entry name" value="FMN_HYDROXY_ACID_DH_2"/>
    <property type="match status" value="1"/>
</dbReference>
<evidence type="ECO:0000256" key="6">
    <source>
        <dbReference type="ARBA" id="ARBA00022617"/>
    </source>
</evidence>
<evidence type="ECO:0000256" key="22">
    <source>
        <dbReference type="RuleBase" id="RU362121"/>
    </source>
</evidence>
<dbReference type="EC" id="1.1.2.3" evidence="17"/>
<evidence type="ECO:0000256" key="19">
    <source>
        <dbReference type="ARBA" id="ARBA00075949"/>
    </source>
</evidence>
<dbReference type="PROSITE" id="PS00191">
    <property type="entry name" value="CYTOCHROME_B5_1"/>
    <property type="match status" value="1"/>
</dbReference>
<comment type="similarity">
    <text evidence="15">In the C-terminal section; belongs to the FMN-dependent alpha-hydroxy acid dehydrogenase family.</text>
</comment>
<keyword evidence="6 22" id="KW-0349">Heme</keyword>
<accession>A0AAD7AKT9</accession>
<comment type="caution">
    <text evidence="26">The sequence shown here is derived from an EMBL/GenBank/DDBJ whole genome shotgun (WGS) entry which is preliminary data.</text>
</comment>
<organism evidence="26 27">
    <name type="scientific">Mycena albidolilacea</name>
    <dbReference type="NCBI Taxonomy" id="1033008"/>
    <lineage>
        <taxon>Eukaryota</taxon>
        <taxon>Fungi</taxon>
        <taxon>Dikarya</taxon>
        <taxon>Basidiomycota</taxon>
        <taxon>Agaricomycotina</taxon>
        <taxon>Agaricomycetes</taxon>
        <taxon>Agaricomycetidae</taxon>
        <taxon>Agaricales</taxon>
        <taxon>Marasmiineae</taxon>
        <taxon>Mycenaceae</taxon>
        <taxon>Mycena</taxon>
    </lineage>
</organism>
<comment type="cofactor">
    <cofactor evidence="1">
        <name>FMN</name>
        <dbReference type="ChEBI" id="CHEBI:58210"/>
    </cofactor>
</comment>
<proteinExistence type="inferred from homology"/>
<dbReference type="GO" id="GO:0005758">
    <property type="term" value="C:mitochondrial intermembrane space"/>
    <property type="evidence" value="ECO:0007669"/>
    <property type="project" value="UniProtKB-SubCell"/>
</dbReference>
<keyword evidence="5" id="KW-0813">Transport</keyword>
<feature type="domain" description="Cytochrome b5 heme-binding" evidence="24">
    <location>
        <begin position="1"/>
        <end position="76"/>
    </location>
</feature>
<evidence type="ECO:0000256" key="10">
    <source>
        <dbReference type="ARBA" id="ARBA00022946"/>
    </source>
</evidence>
<evidence type="ECO:0000256" key="4">
    <source>
        <dbReference type="ARBA" id="ARBA00011881"/>
    </source>
</evidence>
<dbReference type="InterPro" id="IPR036400">
    <property type="entry name" value="Cyt_B5-like_heme/steroid_sf"/>
</dbReference>
<keyword evidence="12 22" id="KW-0408">Iron</keyword>
<evidence type="ECO:0000256" key="11">
    <source>
        <dbReference type="ARBA" id="ARBA00023002"/>
    </source>
</evidence>
<evidence type="ECO:0000313" key="26">
    <source>
        <dbReference type="EMBL" id="KAJ7361601.1"/>
    </source>
</evidence>
<keyword evidence="7" id="KW-0285">Flavoprotein</keyword>
<protein>
    <recommendedName>
        <fullName evidence="18">L-lactate dehydrogenase (cytochrome)</fullName>
        <ecNumber evidence="17">1.1.2.3</ecNumber>
    </recommendedName>
    <alternativeName>
        <fullName evidence="20">Cytochrome b2</fullName>
    </alternativeName>
    <alternativeName>
        <fullName evidence="19">Flavocytochrome b2</fullName>
    </alternativeName>
    <alternativeName>
        <fullName evidence="21">L-lactate ferricytochrome c oxidoreductase</fullName>
    </alternativeName>
</protein>
<dbReference type="CDD" id="cd02922">
    <property type="entry name" value="FCB2_FMN"/>
    <property type="match status" value="1"/>
</dbReference>
<dbReference type="InterPro" id="IPR013785">
    <property type="entry name" value="Aldolase_TIM"/>
</dbReference>
<sequence>MWSLDQVALHNKPTDCWVIIKDHVYDVTDFLQEHPGGSKIILKYAGRDATTAYEPIHPPDALEKNLPSSKHLGPLSASAAQSVANDQHNRKKTKDELRVEQALLQRPPLVRIMNLADMEEVARKVLSHKAEAYYSSAADDHITVTENARAFSRFFFHPRVMRPVGKCDPSTTILGFKSSIPVFASGAALAKLGHPLGEVNISKGATTTGIIQMVSSNASASYAEIIQAAPPSQPLFFQLYKNADDAVAEKRIREVEQLGYKAIFLTVDAVIPGNREKDVKSPWVTEDLERGSPKVHVDGEVEGGDTVFGTAGALIAHDDRDLTWEKTIPWLRRMTRLPIVIKGVQCVEDAVLAAEAGVDGILLSNHGGRQLEYSLPPIEVLYRLRKQRPDVFDKLEVYIDGGVQRGTDVLKALCLGATAVGLGRPFLYAQSAYGEAGVVKIVQILEREILTGMRGLGAASVKDLKPEMVERVDWEPLPRAKL</sequence>
<comment type="catalytic activity">
    <reaction evidence="14">
        <text>(S)-lactate + 2 Fe(III)-[cytochrome c] = 2 Fe(II)-[cytochrome c] + pyruvate + 2 H(+)</text>
        <dbReference type="Rhea" id="RHEA:19909"/>
        <dbReference type="Rhea" id="RHEA-COMP:10350"/>
        <dbReference type="Rhea" id="RHEA-COMP:14399"/>
        <dbReference type="ChEBI" id="CHEBI:15361"/>
        <dbReference type="ChEBI" id="CHEBI:15378"/>
        <dbReference type="ChEBI" id="CHEBI:16651"/>
        <dbReference type="ChEBI" id="CHEBI:29033"/>
        <dbReference type="ChEBI" id="CHEBI:29034"/>
        <dbReference type="EC" id="1.1.2.3"/>
    </reaction>
    <physiologicalReaction direction="left-to-right" evidence="14">
        <dbReference type="Rhea" id="RHEA:19910"/>
    </physiologicalReaction>
</comment>
<dbReference type="FunFam" id="3.10.120.10:FF:000009">
    <property type="entry name" value="Cytochrome b2, mitochondrial, putative"/>
    <property type="match status" value="1"/>
</dbReference>
<evidence type="ECO:0000256" key="18">
    <source>
        <dbReference type="ARBA" id="ARBA00068515"/>
    </source>
</evidence>
<dbReference type="Gene3D" id="3.10.120.10">
    <property type="entry name" value="Cytochrome b5-like heme/steroid binding domain"/>
    <property type="match status" value="1"/>
</dbReference>
<evidence type="ECO:0000256" key="15">
    <source>
        <dbReference type="ARBA" id="ARBA00061137"/>
    </source>
</evidence>
<dbReference type="PANTHER" id="PTHR10578:SF101">
    <property type="entry name" value="L-LACTATE DEHYDROGENASE (CYTOCHROME B2)"/>
    <property type="match status" value="1"/>
</dbReference>
<evidence type="ECO:0000256" key="5">
    <source>
        <dbReference type="ARBA" id="ARBA00022448"/>
    </source>
</evidence>
<gene>
    <name evidence="26" type="ORF">DFH08DRAFT_844659</name>
</gene>
<dbReference type="Gene3D" id="3.20.20.70">
    <property type="entry name" value="Aldolase class I"/>
    <property type="match status" value="1"/>
</dbReference>
<dbReference type="GO" id="GO:0020037">
    <property type="term" value="F:heme binding"/>
    <property type="evidence" value="ECO:0007669"/>
    <property type="project" value="UniProtKB-UniRule"/>
</dbReference>
<dbReference type="InterPro" id="IPR018506">
    <property type="entry name" value="Cyt_B5_heme-BS"/>
</dbReference>
<evidence type="ECO:0000256" key="16">
    <source>
        <dbReference type="ARBA" id="ARBA00061589"/>
    </source>
</evidence>
<dbReference type="Pfam" id="PF01070">
    <property type="entry name" value="FMN_dh"/>
    <property type="match status" value="1"/>
</dbReference>
<evidence type="ECO:0000256" key="13">
    <source>
        <dbReference type="ARBA" id="ARBA00023128"/>
    </source>
</evidence>
<keyword evidence="27" id="KW-1185">Reference proteome</keyword>
<evidence type="ECO:0000256" key="3">
    <source>
        <dbReference type="ARBA" id="ARBA00004569"/>
    </source>
</evidence>
<dbReference type="Pfam" id="PF00173">
    <property type="entry name" value="Cyt-b5"/>
    <property type="match status" value="1"/>
</dbReference>
<evidence type="ECO:0000256" key="17">
    <source>
        <dbReference type="ARBA" id="ARBA00066458"/>
    </source>
</evidence>
<dbReference type="FunFam" id="3.20.20.70:FF:000062">
    <property type="entry name" value="Cytochrome b2, mitochondrial, putative"/>
    <property type="match status" value="1"/>
</dbReference>
<evidence type="ECO:0000256" key="14">
    <source>
        <dbReference type="ARBA" id="ARBA00052399"/>
    </source>
</evidence>
<comment type="similarity">
    <text evidence="16">In the N-terminal section; belongs to the cytochrome b5 family.</text>
</comment>
<keyword evidence="9 22" id="KW-0479">Metal-binding</keyword>
<comment type="subcellular location">
    <subcellularLocation>
        <location evidence="3">Mitochondrion intermembrane space</location>
    </subcellularLocation>
</comment>
<feature type="region of interest" description="Disordered" evidence="23">
    <location>
        <begin position="54"/>
        <end position="95"/>
    </location>
</feature>
<dbReference type="GO" id="GO:0046872">
    <property type="term" value="F:metal ion binding"/>
    <property type="evidence" value="ECO:0007669"/>
    <property type="project" value="UniProtKB-UniRule"/>
</dbReference>
<dbReference type="AlphaFoldDB" id="A0AAD7AKT9"/>
<keyword evidence="10" id="KW-0809">Transit peptide</keyword>
<evidence type="ECO:0000256" key="8">
    <source>
        <dbReference type="ARBA" id="ARBA00022643"/>
    </source>
</evidence>
<evidence type="ECO:0000256" key="1">
    <source>
        <dbReference type="ARBA" id="ARBA00001917"/>
    </source>
</evidence>
<evidence type="ECO:0000256" key="12">
    <source>
        <dbReference type="ARBA" id="ARBA00023004"/>
    </source>
</evidence>
<evidence type="ECO:0000259" key="25">
    <source>
        <dbReference type="PROSITE" id="PS51349"/>
    </source>
</evidence>
<dbReference type="SUPFAM" id="SSF51395">
    <property type="entry name" value="FMN-linked oxidoreductases"/>
    <property type="match status" value="1"/>
</dbReference>
<dbReference type="PRINTS" id="PR00363">
    <property type="entry name" value="CYTOCHROMEB5"/>
</dbReference>
<dbReference type="EMBL" id="JARIHO010000005">
    <property type="protein sequence ID" value="KAJ7361601.1"/>
    <property type="molecule type" value="Genomic_DNA"/>
</dbReference>
<keyword evidence="11" id="KW-0560">Oxidoreductase</keyword>
<dbReference type="SMART" id="SM01117">
    <property type="entry name" value="Cyt-b5"/>
    <property type="match status" value="1"/>
</dbReference>
<dbReference type="InterPro" id="IPR037396">
    <property type="entry name" value="FMN_HAD"/>
</dbReference>
<dbReference type="PROSITE" id="PS50255">
    <property type="entry name" value="CYTOCHROME_B5_2"/>
    <property type="match status" value="1"/>
</dbReference>
<comment type="subunit">
    <text evidence="4">Homotetramer.</text>
</comment>
<dbReference type="InterPro" id="IPR000262">
    <property type="entry name" value="FMN-dep_DH"/>
</dbReference>
<keyword evidence="13" id="KW-0496">Mitochondrion</keyword>
<dbReference type="InterPro" id="IPR001199">
    <property type="entry name" value="Cyt_B5-like_heme/steroid-bd"/>
</dbReference>
<evidence type="ECO:0000256" key="9">
    <source>
        <dbReference type="ARBA" id="ARBA00022723"/>
    </source>
</evidence>
<dbReference type="SUPFAM" id="SSF55856">
    <property type="entry name" value="Cytochrome b5-like heme/steroid binding domain"/>
    <property type="match status" value="1"/>
</dbReference>
<dbReference type="PROSITE" id="PS00557">
    <property type="entry name" value="FMN_HYDROXY_ACID_DH_1"/>
    <property type="match status" value="1"/>
</dbReference>
<evidence type="ECO:0000256" key="21">
    <source>
        <dbReference type="ARBA" id="ARBA00078938"/>
    </source>
</evidence>
<feature type="domain" description="FMN hydroxy acid dehydrogenase" evidence="25">
    <location>
        <begin position="107"/>
        <end position="474"/>
    </location>
</feature>
<dbReference type="Proteomes" id="UP001218218">
    <property type="component" value="Unassembled WGS sequence"/>
</dbReference>
<evidence type="ECO:0000256" key="7">
    <source>
        <dbReference type="ARBA" id="ARBA00022630"/>
    </source>
</evidence>
<evidence type="ECO:0000256" key="20">
    <source>
        <dbReference type="ARBA" id="ARBA00078774"/>
    </source>
</evidence>
<name>A0AAD7AKT9_9AGAR</name>
<dbReference type="PANTHER" id="PTHR10578">
    <property type="entry name" value="S -2-HYDROXY-ACID OXIDASE-RELATED"/>
    <property type="match status" value="1"/>
</dbReference>